<name>A0A4C1ZRK8_EUMVA</name>
<dbReference type="Proteomes" id="UP000299102">
    <property type="component" value="Unassembled WGS sequence"/>
</dbReference>
<protein>
    <submittedName>
        <fullName evidence="1">Uncharacterized protein</fullName>
    </submittedName>
</protein>
<gene>
    <name evidence="1" type="ORF">EVAR_62807_1</name>
</gene>
<evidence type="ECO:0000313" key="1">
    <source>
        <dbReference type="EMBL" id="GBP89317.1"/>
    </source>
</evidence>
<proteinExistence type="predicted"/>
<evidence type="ECO:0000313" key="2">
    <source>
        <dbReference type="Proteomes" id="UP000299102"/>
    </source>
</evidence>
<keyword evidence="2" id="KW-1185">Reference proteome</keyword>
<reference evidence="1 2" key="1">
    <citation type="journal article" date="2019" name="Commun. Biol.">
        <title>The bagworm genome reveals a unique fibroin gene that provides high tensile strength.</title>
        <authorList>
            <person name="Kono N."/>
            <person name="Nakamura H."/>
            <person name="Ohtoshi R."/>
            <person name="Tomita M."/>
            <person name="Numata K."/>
            <person name="Arakawa K."/>
        </authorList>
    </citation>
    <scope>NUCLEOTIDE SEQUENCE [LARGE SCALE GENOMIC DNA]</scope>
</reference>
<dbReference type="AlphaFoldDB" id="A0A4C1ZRK8"/>
<sequence length="204" mass="23923">MAEKNKRRINAMEMRSLHMYGEPLKNGCRKRDVRERCGLKEDIVIRVEKDMLLWFARLERTNESRPTKQIYIVNVCDDVMPHILSYTILIKLQFYHVISNTIILFLPKKKITSLNAKTKCRYLVITGRRDVTARDNRRRERALRRARGAGARHKAPLCPAHCLGNIPPFFFFGYFIYALCRRSPATGTQNGSWFLTCKRSVKFL</sequence>
<dbReference type="OrthoDB" id="425681at2759"/>
<organism evidence="1 2">
    <name type="scientific">Eumeta variegata</name>
    <name type="common">Bagworm moth</name>
    <name type="synonym">Eumeta japonica</name>
    <dbReference type="NCBI Taxonomy" id="151549"/>
    <lineage>
        <taxon>Eukaryota</taxon>
        <taxon>Metazoa</taxon>
        <taxon>Ecdysozoa</taxon>
        <taxon>Arthropoda</taxon>
        <taxon>Hexapoda</taxon>
        <taxon>Insecta</taxon>
        <taxon>Pterygota</taxon>
        <taxon>Neoptera</taxon>
        <taxon>Endopterygota</taxon>
        <taxon>Lepidoptera</taxon>
        <taxon>Glossata</taxon>
        <taxon>Ditrysia</taxon>
        <taxon>Tineoidea</taxon>
        <taxon>Psychidae</taxon>
        <taxon>Oiketicinae</taxon>
        <taxon>Eumeta</taxon>
    </lineage>
</organism>
<accession>A0A4C1ZRK8</accession>
<dbReference type="EMBL" id="BGZK01001991">
    <property type="protein sequence ID" value="GBP89317.1"/>
    <property type="molecule type" value="Genomic_DNA"/>
</dbReference>
<comment type="caution">
    <text evidence="1">The sequence shown here is derived from an EMBL/GenBank/DDBJ whole genome shotgun (WGS) entry which is preliminary data.</text>
</comment>